<reference evidence="12 13" key="1">
    <citation type="submission" date="2021-05" db="EMBL/GenBank/DDBJ databases">
        <title>Fusibacter ferrireducens sp. nov., an anaerobic, sulfur- and Fe-reducing bacterium isolated from the mangrove sediment.</title>
        <authorList>
            <person name="Qiu D."/>
        </authorList>
    </citation>
    <scope>NUCLEOTIDE SEQUENCE [LARGE SCALE GENOMIC DNA]</scope>
    <source>
        <strain evidence="12 13">DSM 12116</strain>
    </source>
</reference>
<dbReference type="PIRSF" id="PIRSF003128">
    <property type="entry name" value="RecN"/>
    <property type="match status" value="1"/>
</dbReference>
<dbReference type="InterPro" id="IPR027417">
    <property type="entry name" value="P-loop_NTPase"/>
</dbReference>
<keyword evidence="13" id="KW-1185">Reference proteome</keyword>
<dbReference type="RefSeq" id="WP_213236552.1">
    <property type="nucleotide sequence ID" value="NZ_JAHBCL010000012.1"/>
</dbReference>
<sequence length="561" mass="62048">MIFELKIKDFILIESETVLFKDGLNIITGETGAGKSMILGAINLVLGAPASNDVIRLGADGAQIQCSFFANERANEVLKTAGIAVDPDLIVISREISRKGRRISRINGETATLNVIKEVTQYLLDIHGQFDNQALFNKAYQLELVDAYGGAALIAKRKQLSEIFEKLHTEIALRDELLNTDENKEKQVDFLNFQCKEIDEVALKVGEDETIEASFAYYTNLERIAEAFESAEAVFEGEFGDGVLSALSKLTAAFHKVEAFDEHVKGFSKRLSEQFYLLEDLSRDLNHFAETLSADPEQYAQLEKRLDDINRLKSKYGKTVEVILDYRQSIAEQLEAYEQLDVRIAAHEKQISVYEKAYDTMADELTAMRMKASKPLKKAVTAELTALNMKAATFDIQIELSHERTASGRDDIAFVIATNAGQPLKPLKRVLSGGELSRLMLAIKMILGISDHDVAQIFDEIDAGISGATANVVGEKLHALASDNQIVCITHLPQIAVFADHHFRIVKASEASGAKTMIEAIEGDAVVEEIGRLVGGVEMTRNTVAHAKEMLTNAVKRKQNH</sequence>
<dbReference type="CDD" id="cd03241">
    <property type="entry name" value="ABC_RecN"/>
    <property type="match status" value="2"/>
</dbReference>
<dbReference type="PANTHER" id="PTHR11059">
    <property type="entry name" value="DNA REPAIR PROTEIN RECN"/>
    <property type="match status" value="1"/>
</dbReference>
<comment type="caution">
    <text evidence="12">The sequence shown here is derived from an EMBL/GenBank/DDBJ whole genome shotgun (WGS) entry which is preliminary data.</text>
</comment>
<dbReference type="PANTHER" id="PTHR11059:SF0">
    <property type="entry name" value="DNA REPAIR PROTEIN RECN"/>
    <property type="match status" value="1"/>
</dbReference>
<evidence type="ECO:0000256" key="4">
    <source>
        <dbReference type="ARBA" id="ARBA00022741"/>
    </source>
</evidence>
<evidence type="ECO:0000259" key="11">
    <source>
        <dbReference type="Pfam" id="PF02463"/>
    </source>
</evidence>
<evidence type="ECO:0000256" key="9">
    <source>
        <dbReference type="PIRNR" id="PIRNR003128"/>
    </source>
</evidence>
<feature type="coiled-coil region" evidence="10">
    <location>
        <begin position="330"/>
        <end position="364"/>
    </location>
</feature>
<evidence type="ECO:0000256" key="7">
    <source>
        <dbReference type="ARBA" id="ARBA00023204"/>
    </source>
</evidence>
<evidence type="ECO:0000256" key="2">
    <source>
        <dbReference type="ARBA" id="ARBA00009441"/>
    </source>
</evidence>
<dbReference type="Proteomes" id="UP000746471">
    <property type="component" value="Unassembled WGS sequence"/>
</dbReference>
<dbReference type="InterPro" id="IPR003395">
    <property type="entry name" value="RecF/RecN/SMC_N"/>
</dbReference>
<keyword evidence="4" id="KW-0547">Nucleotide-binding</keyword>
<comment type="function">
    <text evidence="1 9">May be involved in recombinational repair of damaged DNA.</text>
</comment>
<evidence type="ECO:0000256" key="6">
    <source>
        <dbReference type="ARBA" id="ARBA00022840"/>
    </source>
</evidence>
<keyword evidence="10" id="KW-0175">Coiled coil</keyword>
<keyword evidence="7 9" id="KW-0234">DNA repair</keyword>
<proteinExistence type="inferred from homology"/>
<dbReference type="Pfam" id="PF02463">
    <property type="entry name" value="SMC_N"/>
    <property type="match status" value="1"/>
</dbReference>
<organism evidence="12 13">
    <name type="scientific">Fusibacter paucivorans</name>
    <dbReference type="NCBI Taxonomy" id="76009"/>
    <lineage>
        <taxon>Bacteria</taxon>
        <taxon>Bacillati</taxon>
        <taxon>Bacillota</taxon>
        <taxon>Clostridia</taxon>
        <taxon>Eubacteriales</taxon>
        <taxon>Eubacteriales Family XII. Incertae Sedis</taxon>
        <taxon>Fusibacter</taxon>
    </lineage>
</organism>
<dbReference type="NCBIfam" id="TIGR00634">
    <property type="entry name" value="recN"/>
    <property type="match status" value="1"/>
</dbReference>
<protein>
    <recommendedName>
        <fullName evidence="3 9">DNA repair protein RecN</fullName>
    </recommendedName>
    <alternativeName>
        <fullName evidence="8 9">Recombination protein N</fullName>
    </alternativeName>
</protein>
<dbReference type="EMBL" id="JAHBCL010000012">
    <property type="protein sequence ID" value="MBS7526693.1"/>
    <property type="molecule type" value="Genomic_DNA"/>
</dbReference>
<name>A0ABS5PNE5_9FIRM</name>
<comment type="similarity">
    <text evidence="2 9">Belongs to the RecN family.</text>
</comment>
<dbReference type="InterPro" id="IPR004604">
    <property type="entry name" value="DNA_recomb/repair_RecN"/>
</dbReference>
<dbReference type="SUPFAM" id="SSF52540">
    <property type="entry name" value="P-loop containing nucleoside triphosphate hydrolases"/>
    <property type="match status" value="1"/>
</dbReference>
<evidence type="ECO:0000256" key="8">
    <source>
        <dbReference type="ARBA" id="ARBA00033408"/>
    </source>
</evidence>
<keyword evidence="6" id="KW-0067">ATP-binding</keyword>
<evidence type="ECO:0000313" key="12">
    <source>
        <dbReference type="EMBL" id="MBS7526693.1"/>
    </source>
</evidence>
<evidence type="ECO:0000256" key="10">
    <source>
        <dbReference type="SAM" id="Coils"/>
    </source>
</evidence>
<evidence type="ECO:0000256" key="5">
    <source>
        <dbReference type="ARBA" id="ARBA00022763"/>
    </source>
</evidence>
<gene>
    <name evidence="12" type="primary">recN</name>
    <name evidence="12" type="ORF">KHM83_08390</name>
</gene>
<evidence type="ECO:0000256" key="1">
    <source>
        <dbReference type="ARBA" id="ARBA00003618"/>
    </source>
</evidence>
<keyword evidence="5 9" id="KW-0227">DNA damage</keyword>
<evidence type="ECO:0000313" key="13">
    <source>
        <dbReference type="Proteomes" id="UP000746471"/>
    </source>
</evidence>
<dbReference type="Gene3D" id="3.40.50.300">
    <property type="entry name" value="P-loop containing nucleotide triphosphate hydrolases"/>
    <property type="match status" value="2"/>
</dbReference>
<evidence type="ECO:0000256" key="3">
    <source>
        <dbReference type="ARBA" id="ARBA00021315"/>
    </source>
</evidence>
<feature type="domain" description="RecF/RecN/SMC N-terminal" evidence="11">
    <location>
        <begin position="3"/>
        <end position="508"/>
    </location>
</feature>
<accession>A0ABS5PNE5</accession>